<feature type="domain" description="NAD-dependent epimerase/dehydratase" evidence="2">
    <location>
        <begin position="3"/>
        <end position="221"/>
    </location>
</feature>
<gene>
    <name evidence="3" type="ORF">GCM10022218_02640</name>
</gene>
<reference evidence="4" key="1">
    <citation type="journal article" date="2019" name="Int. J. Syst. Evol. Microbiol.">
        <title>The Global Catalogue of Microorganisms (GCM) 10K type strain sequencing project: providing services to taxonomists for standard genome sequencing and annotation.</title>
        <authorList>
            <consortium name="The Broad Institute Genomics Platform"/>
            <consortium name="The Broad Institute Genome Sequencing Center for Infectious Disease"/>
            <person name="Wu L."/>
            <person name="Ma J."/>
        </authorList>
    </citation>
    <scope>NUCLEOTIDE SEQUENCE [LARGE SCALE GENOMIC DNA]</scope>
    <source>
        <strain evidence="4">JCM 16722</strain>
    </source>
</reference>
<dbReference type="InterPro" id="IPR036291">
    <property type="entry name" value="NAD(P)-bd_dom_sf"/>
</dbReference>
<proteinExistence type="predicted"/>
<keyword evidence="1" id="KW-1133">Transmembrane helix</keyword>
<dbReference type="Gene3D" id="3.40.50.720">
    <property type="entry name" value="NAD(P)-binding Rossmann-like Domain"/>
    <property type="match status" value="1"/>
</dbReference>
<evidence type="ECO:0000256" key="1">
    <source>
        <dbReference type="SAM" id="Phobius"/>
    </source>
</evidence>
<evidence type="ECO:0000313" key="3">
    <source>
        <dbReference type="EMBL" id="GAA4168167.1"/>
    </source>
</evidence>
<keyword evidence="4" id="KW-1185">Reference proteome</keyword>
<dbReference type="PANTHER" id="PTHR43245">
    <property type="entry name" value="BIFUNCTIONAL POLYMYXIN RESISTANCE PROTEIN ARNA"/>
    <property type="match status" value="1"/>
</dbReference>
<dbReference type="Pfam" id="PF01370">
    <property type="entry name" value="Epimerase"/>
    <property type="match status" value="1"/>
</dbReference>
<dbReference type="Proteomes" id="UP001500167">
    <property type="component" value="Unassembled WGS sequence"/>
</dbReference>
<feature type="transmembrane region" description="Helical" evidence="1">
    <location>
        <begin position="250"/>
        <end position="269"/>
    </location>
</feature>
<sequence>MKIAIVGGSGFVGTKLIHLLKEQAGVSILNLDKRQSNAFPNITILTDVLDKDSLVKHFKGVDVVVLLAAEHRDDVSPTSLYYEVNVKGMSNVLAAMETNQVKQIIFTSSVAVYGLNKPNPNESAPVAPFNHYGKSKLLAERELEQWFKQDADRSIYVIRPTVIFGEGNRGNVYNLLNQIASGRFMMIGKGNNAKSMSYVENIVAFIAYLIAEGKPGYEVFNYVDKPDLTTNDIVQHTSRIIGRPVPTMHIPYWFGILAGYGFDMLAFFSRRKLNISSVRVKKFCAVTQYDSSKMLASGFQPPYRMEEGLQRMLEKEFLIKS</sequence>
<dbReference type="RefSeq" id="WP_346083792.1">
    <property type="nucleotide sequence ID" value="NZ_BAAAZK010000002.1"/>
</dbReference>
<dbReference type="EMBL" id="BAAAZK010000002">
    <property type="protein sequence ID" value="GAA4168167.1"/>
    <property type="molecule type" value="Genomic_DNA"/>
</dbReference>
<dbReference type="InterPro" id="IPR050177">
    <property type="entry name" value="Lipid_A_modif_metabolic_enz"/>
</dbReference>
<evidence type="ECO:0000313" key="4">
    <source>
        <dbReference type="Proteomes" id="UP001500167"/>
    </source>
</evidence>
<evidence type="ECO:0000259" key="2">
    <source>
        <dbReference type="Pfam" id="PF01370"/>
    </source>
</evidence>
<dbReference type="SUPFAM" id="SSF51735">
    <property type="entry name" value="NAD(P)-binding Rossmann-fold domains"/>
    <property type="match status" value="1"/>
</dbReference>
<accession>A0ABP7ZQU7</accession>
<keyword evidence="1" id="KW-0472">Membrane</keyword>
<protein>
    <submittedName>
        <fullName evidence="3">NAD-dependent epimerase/dehydratase family protein</fullName>
    </submittedName>
</protein>
<dbReference type="InterPro" id="IPR001509">
    <property type="entry name" value="Epimerase_deHydtase"/>
</dbReference>
<name>A0ABP7ZQU7_9SPHI</name>
<organism evidence="3 4">
    <name type="scientific">Sphingobacterium ginsenosidimutans</name>
    <dbReference type="NCBI Taxonomy" id="687845"/>
    <lineage>
        <taxon>Bacteria</taxon>
        <taxon>Pseudomonadati</taxon>
        <taxon>Bacteroidota</taxon>
        <taxon>Sphingobacteriia</taxon>
        <taxon>Sphingobacteriales</taxon>
        <taxon>Sphingobacteriaceae</taxon>
        <taxon>Sphingobacterium</taxon>
    </lineage>
</organism>
<comment type="caution">
    <text evidence="3">The sequence shown here is derived from an EMBL/GenBank/DDBJ whole genome shotgun (WGS) entry which is preliminary data.</text>
</comment>
<keyword evidence="1" id="KW-0812">Transmembrane</keyword>